<sequence length="214" mass="23156">MTTLCENTIGSYRCRCKEKGFSLIPGQTTACQDVNECIAGVHNCDPSSEICHNTIGGFICNCSNGYTKKGDICVPLSDCDEGALECGANAFCVKRPSRDNPNQLVPQCVCQDGYYVRFLIGRNPENFCDPIAECENDSQCAAHSHCIQTQALDTFGAASYKCVCDNGFRRVGSACEPINECEENLGICGYNAICVDMLNLYKCVCRAGTINVGT</sequence>
<dbReference type="Proteomes" id="UP000267096">
    <property type="component" value="Unassembled WGS sequence"/>
</dbReference>
<evidence type="ECO:0000313" key="8">
    <source>
        <dbReference type="Proteomes" id="UP000267096"/>
    </source>
</evidence>
<proteinExistence type="predicted"/>
<evidence type="ECO:0000256" key="1">
    <source>
        <dbReference type="ARBA" id="ARBA00022536"/>
    </source>
</evidence>
<dbReference type="InterPro" id="IPR000152">
    <property type="entry name" value="EGF-type_Asp/Asn_hydroxyl_site"/>
</dbReference>
<dbReference type="InterPro" id="IPR049883">
    <property type="entry name" value="NOTCH1_EGF-like"/>
</dbReference>
<comment type="caution">
    <text evidence="5">Lacks conserved residue(s) required for the propagation of feature annotation.</text>
</comment>
<dbReference type="PROSITE" id="PS50026">
    <property type="entry name" value="EGF_3"/>
    <property type="match status" value="2"/>
</dbReference>
<evidence type="ECO:0000256" key="2">
    <source>
        <dbReference type="ARBA" id="ARBA00022729"/>
    </source>
</evidence>
<dbReference type="PANTHER" id="PTHR24050:SF27">
    <property type="entry name" value="FIBRILLIN-1"/>
    <property type="match status" value="1"/>
</dbReference>
<feature type="non-terminal residue" evidence="7">
    <location>
        <position position="214"/>
    </location>
</feature>
<gene>
    <name evidence="7" type="ORF">ASIM_LOCUS1899</name>
</gene>
<dbReference type="PROSITE" id="PS01186">
    <property type="entry name" value="EGF_2"/>
    <property type="match status" value="2"/>
</dbReference>
<keyword evidence="2" id="KW-0732">Signal</keyword>
<dbReference type="GO" id="GO:0005509">
    <property type="term" value="F:calcium ion binding"/>
    <property type="evidence" value="ECO:0007669"/>
    <property type="project" value="InterPro"/>
</dbReference>
<dbReference type="InterPro" id="IPR018097">
    <property type="entry name" value="EGF_Ca-bd_CS"/>
</dbReference>
<dbReference type="Gene3D" id="2.10.25.10">
    <property type="entry name" value="Laminin"/>
    <property type="match status" value="4"/>
</dbReference>
<keyword evidence="4" id="KW-1015">Disulfide bond</keyword>
<dbReference type="Pfam" id="PF07645">
    <property type="entry name" value="EGF_CA"/>
    <property type="match status" value="2"/>
</dbReference>
<dbReference type="InterPro" id="IPR052235">
    <property type="entry name" value="Nephronectin_domain"/>
</dbReference>
<feature type="domain" description="EGF-like" evidence="6">
    <location>
        <begin position="33"/>
        <end position="74"/>
    </location>
</feature>
<keyword evidence="1 5" id="KW-0245">EGF-like domain</keyword>
<dbReference type="PANTHER" id="PTHR24050">
    <property type="entry name" value="PA14 DOMAIN-CONTAINING PROTEIN"/>
    <property type="match status" value="1"/>
</dbReference>
<name>A0A3P6PIC3_ANISI</name>
<evidence type="ECO:0000256" key="4">
    <source>
        <dbReference type="ARBA" id="ARBA00023157"/>
    </source>
</evidence>
<protein>
    <recommendedName>
        <fullName evidence="6">EGF-like domain-containing protein</fullName>
    </recommendedName>
</protein>
<dbReference type="InterPro" id="IPR000742">
    <property type="entry name" value="EGF"/>
</dbReference>
<dbReference type="FunFam" id="2.10.25.10:FF:000038">
    <property type="entry name" value="Fibrillin 2"/>
    <property type="match status" value="1"/>
</dbReference>
<evidence type="ECO:0000256" key="3">
    <source>
        <dbReference type="ARBA" id="ARBA00022737"/>
    </source>
</evidence>
<accession>A0A3P6PIC3</accession>
<keyword evidence="8" id="KW-1185">Reference proteome</keyword>
<evidence type="ECO:0000256" key="5">
    <source>
        <dbReference type="PROSITE-ProRule" id="PRU00076"/>
    </source>
</evidence>
<evidence type="ECO:0000259" key="6">
    <source>
        <dbReference type="PROSITE" id="PS50026"/>
    </source>
</evidence>
<dbReference type="OrthoDB" id="6229058at2759"/>
<dbReference type="SUPFAM" id="SSF57196">
    <property type="entry name" value="EGF/Laminin"/>
    <property type="match status" value="2"/>
</dbReference>
<dbReference type="InterPro" id="IPR001881">
    <property type="entry name" value="EGF-like_Ca-bd_dom"/>
</dbReference>
<dbReference type="AlphaFoldDB" id="A0A3P6PIC3"/>
<evidence type="ECO:0000313" key="7">
    <source>
        <dbReference type="EMBL" id="VDK19428.1"/>
    </source>
</evidence>
<feature type="domain" description="EGF-like" evidence="6">
    <location>
        <begin position="130"/>
        <end position="176"/>
    </location>
</feature>
<dbReference type="GO" id="GO:0005576">
    <property type="term" value="C:extracellular region"/>
    <property type="evidence" value="ECO:0007669"/>
    <property type="project" value="UniProtKB-SubCell"/>
</dbReference>
<dbReference type="SMART" id="SM00179">
    <property type="entry name" value="EGF_CA"/>
    <property type="match status" value="3"/>
</dbReference>
<dbReference type="PROSITE" id="PS00010">
    <property type="entry name" value="ASX_HYDROXYL"/>
    <property type="match status" value="2"/>
</dbReference>
<dbReference type="EMBL" id="UYRR01002272">
    <property type="protein sequence ID" value="VDK19428.1"/>
    <property type="molecule type" value="Genomic_DNA"/>
</dbReference>
<keyword evidence="3" id="KW-0677">Repeat</keyword>
<dbReference type="SMART" id="SM00181">
    <property type="entry name" value="EGF"/>
    <property type="match status" value="4"/>
</dbReference>
<reference evidence="7 8" key="1">
    <citation type="submission" date="2018-11" db="EMBL/GenBank/DDBJ databases">
        <authorList>
            <consortium name="Pathogen Informatics"/>
        </authorList>
    </citation>
    <scope>NUCLEOTIDE SEQUENCE [LARGE SCALE GENOMIC DNA]</scope>
</reference>
<dbReference type="PROSITE" id="PS01187">
    <property type="entry name" value="EGF_CA"/>
    <property type="match status" value="1"/>
</dbReference>
<organism evidence="7 8">
    <name type="scientific">Anisakis simplex</name>
    <name type="common">Herring worm</name>
    <dbReference type="NCBI Taxonomy" id="6269"/>
    <lineage>
        <taxon>Eukaryota</taxon>
        <taxon>Metazoa</taxon>
        <taxon>Ecdysozoa</taxon>
        <taxon>Nematoda</taxon>
        <taxon>Chromadorea</taxon>
        <taxon>Rhabditida</taxon>
        <taxon>Spirurina</taxon>
        <taxon>Ascaridomorpha</taxon>
        <taxon>Ascaridoidea</taxon>
        <taxon>Anisakidae</taxon>
        <taxon>Anisakis</taxon>
        <taxon>Anisakis simplex complex</taxon>
    </lineage>
</organism>